<reference evidence="3" key="1">
    <citation type="submission" date="2016-12" db="EMBL/GenBank/DDBJ databases">
        <title>Comparative genomic analysis reveals the diversity, evolution, and environmental adaptation strategies of the genus Vibrio.</title>
        <authorList>
            <person name="Lin H."/>
            <person name="Wang X."/>
            <person name="Zhang X.-H."/>
        </authorList>
    </citation>
    <scope>NUCLEOTIDE SEQUENCE [LARGE SCALE GENOMIC DNA]</scope>
    <source>
        <strain evidence="3">QT6D1</strain>
    </source>
</reference>
<keyword evidence="1" id="KW-1133">Transmembrane helix</keyword>
<feature type="transmembrane region" description="Helical" evidence="1">
    <location>
        <begin position="12"/>
        <end position="32"/>
    </location>
</feature>
<name>A0AAN1KQV6_9VIBR</name>
<evidence type="ECO:0000313" key="3">
    <source>
        <dbReference type="Proteomes" id="UP000197092"/>
    </source>
</evidence>
<accession>A0AAN1KQV6</accession>
<dbReference type="Proteomes" id="UP000197092">
    <property type="component" value="Chromosome 2"/>
</dbReference>
<gene>
    <name evidence="2" type="ORF">BSZ05_24420</name>
</gene>
<evidence type="ECO:0000313" key="2">
    <source>
        <dbReference type="EMBL" id="ASI92908.1"/>
    </source>
</evidence>
<dbReference type="KEGG" id="vsh:BSZ05_24420"/>
<protein>
    <submittedName>
        <fullName evidence="2">Uncharacterized protein</fullName>
    </submittedName>
</protein>
<proteinExistence type="predicted"/>
<dbReference type="EMBL" id="CP018309">
    <property type="protein sequence ID" value="ASI92908.1"/>
    <property type="molecule type" value="Genomic_DNA"/>
</dbReference>
<dbReference type="AlphaFoldDB" id="A0AAN1KQV6"/>
<organism evidence="2 3">
    <name type="scientific">Vibrio mediterranei</name>
    <dbReference type="NCBI Taxonomy" id="689"/>
    <lineage>
        <taxon>Bacteria</taxon>
        <taxon>Pseudomonadati</taxon>
        <taxon>Pseudomonadota</taxon>
        <taxon>Gammaproteobacteria</taxon>
        <taxon>Vibrionales</taxon>
        <taxon>Vibrionaceae</taxon>
        <taxon>Vibrio</taxon>
    </lineage>
</organism>
<sequence length="129" mass="14509">MNFKLFLITHGLIYLLFAIVLFVIPSEIWPFYGVEINDKYSLFLSQHTSIFLGGISAICFLMRNTKDPQSKRDLLKSLMITNALGVLITTYASITGIFVKIGWSDPIFFAVLTVLAAVQLKMTTSHKSE</sequence>
<keyword evidence="1" id="KW-0472">Membrane</keyword>
<keyword evidence="1" id="KW-0812">Transmembrane</keyword>
<feature type="transmembrane region" description="Helical" evidence="1">
    <location>
        <begin position="44"/>
        <end position="62"/>
    </location>
</feature>
<evidence type="ECO:0000256" key="1">
    <source>
        <dbReference type="SAM" id="Phobius"/>
    </source>
</evidence>
<feature type="transmembrane region" description="Helical" evidence="1">
    <location>
        <begin position="74"/>
        <end position="94"/>
    </location>
</feature>
<dbReference type="RefSeq" id="WP_088878738.1">
    <property type="nucleotide sequence ID" value="NZ_CP018309.1"/>
</dbReference>
<feature type="transmembrane region" description="Helical" evidence="1">
    <location>
        <begin position="106"/>
        <end position="124"/>
    </location>
</feature>